<proteinExistence type="predicted"/>
<dbReference type="PANTHER" id="PTHR45808:SF2">
    <property type="entry name" value="RHO GTPASE-ACTIVATING PROTEIN 68F"/>
    <property type="match status" value="1"/>
</dbReference>
<dbReference type="Pfam" id="PF00620">
    <property type="entry name" value="RhoGAP"/>
    <property type="match status" value="1"/>
</dbReference>
<evidence type="ECO:0000313" key="4">
    <source>
        <dbReference type="Proteomes" id="UP000324800"/>
    </source>
</evidence>
<name>A0A5J4UZ49_9EUKA</name>
<feature type="region of interest" description="Disordered" evidence="1">
    <location>
        <begin position="650"/>
        <end position="669"/>
    </location>
</feature>
<dbReference type="Pfam" id="PF13716">
    <property type="entry name" value="CRAL_TRIO_2"/>
    <property type="match status" value="1"/>
</dbReference>
<dbReference type="InterPro" id="IPR036865">
    <property type="entry name" value="CRAL-TRIO_dom_sf"/>
</dbReference>
<dbReference type="SUPFAM" id="SSF52087">
    <property type="entry name" value="CRAL/TRIO domain"/>
    <property type="match status" value="1"/>
</dbReference>
<evidence type="ECO:0000259" key="2">
    <source>
        <dbReference type="PROSITE" id="PS50238"/>
    </source>
</evidence>
<feature type="domain" description="Rho-GAP" evidence="2">
    <location>
        <begin position="294"/>
        <end position="498"/>
    </location>
</feature>
<dbReference type="AlphaFoldDB" id="A0A5J4UZ49"/>
<reference evidence="3 4" key="1">
    <citation type="submission" date="2019-03" db="EMBL/GenBank/DDBJ databases">
        <title>Single cell metagenomics reveals metabolic interactions within the superorganism composed of flagellate Streblomastix strix and complex community of Bacteroidetes bacteria on its surface.</title>
        <authorList>
            <person name="Treitli S.C."/>
            <person name="Kolisko M."/>
            <person name="Husnik F."/>
            <person name="Keeling P."/>
            <person name="Hampl V."/>
        </authorList>
    </citation>
    <scope>NUCLEOTIDE SEQUENCE [LARGE SCALE GENOMIC DNA]</scope>
    <source>
        <strain evidence="3">ST1C</strain>
    </source>
</reference>
<dbReference type="EMBL" id="SNRW01011194">
    <property type="protein sequence ID" value="KAA6375483.1"/>
    <property type="molecule type" value="Genomic_DNA"/>
</dbReference>
<accession>A0A5J4UZ49</accession>
<gene>
    <name evidence="3" type="ORF">EZS28_028989</name>
</gene>
<evidence type="ECO:0000313" key="3">
    <source>
        <dbReference type="EMBL" id="KAA6375483.1"/>
    </source>
</evidence>
<dbReference type="GO" id="GO:0005096">
    <property type="term" value="F:GTPase activator activity"/>
    <property type="evidence" value="ECO:0007669"/>
    <property type="project" value="TreeGrafter"/>
</dbReference>
<evidence type="ECO:0000256" key="1">
    <source>
        <dbReference type="SAM" id="MobiDB-lite"/>
    </source>
</evidence>
<comment type="caution">
    <text evidence="3">The sequence shown here is derived from an EMBL/GenBank/DDBJ whole genome shotgun (WGS) entry which is preliminary data.</text>
</comment>
<dbReference type="Gene3D" id="1.10.555.10">
    <property type="entry name" value="Rho GTPase activation protein"/>
    <property type="match status" value="1"/>
</dbReference>
<dbReference type="PROSITE" id="PS50238">
    <property type="entry name" value="RHOGAP"/>
    <property type="match status" value="1"/>
</dbReference>
<organism evidence="3 4">
    <name type="scientific">Streblomastix strix</name>
    <dbReference type="NCBI Taxonomy" id="222440"/>
    <lineage>
        <taxon>Eukaryota</taxon>
        <taxon>Metamonada</taxon>
        <taxon>Preaxostyla</taxon>
        <taxon>Oxymonadida</taxon>
        <taxon>Streblomastigidae</taxon>
        <taxon>Streblomastix</taxon>
    </lineage>
</organism>
<dbReference type="PANTHER" id="PTHR45808">
    <property type="entry name" value="RHO GTPASE-ACTIVATING PROTEIN 68F"/>
    <property type="match status" value="1"/>
</dbReference>
<sequence length="771" mass="87717">METNPRLNPETAEIPPEYIKHLENSRTMDFSQIHPLCPAYEVGRDLNGRRTILINAALVPKVIPRDIMIPYMLNRIDDLKFEPFSLIMNGVGLILGGDPPNFINASVYRQMPYVLRKNIKNLTIIQPTTFMRIIVAILRTFLSNKFFKKINYVYSISSLASIIHPVQAQVPPFYYRVNLTKPFPSFFNCTLPQQRHMEFEYVLNISLLDSKGKPYIPKNSTILNLSSESEGSETEQLGINEPEVQRIANSLSSYGNYAGELFPIREVDYIPLTLLNLFTCLVLMDWNATEAAQAAIQAATNERSFPYKPSHPQVKIDQDKEYYPSGLRTEFIFRQPPSKSALDTVLSQLEFNPLHIQPQDTPASLVASLVKRFLREIKGGLFTTEVADAIRLIWTDQNQSNPSTEHKYTSEDERITAIAEALLHHLPKSHLGTLQILVQIFYAVSAVHVNYTKMNATSAQVIFSPCLFGGMIGSNGFRDASAKNTYDQILIQKQQQIIQQQQDALKTETVSASASDSDLTGSSSQVKLIKAFGQMQSSANQLEWMHHFIEFLITHGILIFDKMRQIAEQEYMKSKEGKSSPSDIYDIPFPHPLSLTDLPNVFNLIIYRIRTAQYARSHLDITPKSSESEYYSPTLSSNSLLFKEIVSHSPTATIPAPPPPQKDQQSQLTNQLERKVIYCFAEAEITEFTSLPKPVLRSQVMRQFFHEKQNKQKQESSLQQQIEKEETIEVKKEESEEIKEDKTNKEGNKKDEQGNSETNKDSDENVEKKSE</sequence>
<dbReference type="Proteomes" id="UP000324800">
    <property type="component" value="Unassembled WGS sequence"/>
</dbReference>
<dbReference type="Gene3D" id="3.40.525.10">
    <property type="entry name" value="CRAL-TRIO lipid binding domain"/>
    <property type="match status" value="1"/>
</dbReference>
<dbReference type="OrthoDB" id="19923at2759"/>
<dbReference type="GO" id="GO:0005737">
    <property type="term" value="C:cytoplasm"/>
    <property type="evidence" value="ECO:0007669"/>
    <property type="project" value="TreeGrafter"/>
</dbReference>
<dbReference type="SMART" id="SM00324">
    <property type="entry name" value="RhoGAP"/>
    <property type="match status" value="1"/>
</dbReference>
<dbReference type="InterPro" id="IPR001251">
    <property type="entry name" value="CRAL-TRIO_dom"/>
</dbReference>
<dbReference type="CDD" id="cd00159">
    <property type="entry name" value="RhoGAP"/>
    <property type="match status" value="1"/>
</dbReference>
<feature type="region of interest" description="Disordered" evidence="1">
    <location>
        <begin position="707"/>
        <end position="771"/>
    </location>
</feature>
<dbReference type="CDD" id="cd00170">
    <property type="entry name" value="SEC14"/>
    <property type="match status" value="1"/>
</dbReference>
<dbReference type="InterPro" id="IPR000198">
    <property type="entry name" value="RhoGAP_dom"/>
</dbReference>
<dbReference type="GO" id="GO:0007264">
    <property type="term" value="P:small GTPase-mediated signal transduction"/>
    <property type="evidence" value="ECO:0007669"/>
    <property type="project" value="TreeGrafter"/>
</dbReference>
<dbReference type="InterPro" id="IPR008936">
    <property type="entry name" value="Rho_GTPase_activation_prot"/>
</dbReference>
<feature type="compositionally biased region" description="Basic and acidic residues" evidence="1">
    <location>
        <begin position="722"/>
        <end position="771"/>
    </location>
</feature>
<dbReference type="SUPFAM" id="SSF48350">
    <property type="entry name" value="GTPase activation domain, GAP"/>
    <property type="match status" value="1"/>
</dbReference>
<protein>
    <recommendedName>
        <fullName evidence="2">Rho-GAP domain-containing protein</fullName>
    </recommendedName>
</protein>